<dbReference type="InterPro" id="IPR013098">
    <property type="entry name" value="Ig_I-set"/>
</dbReference>
<protein>
    <submittedName>
        <fullName evidence="10">Embigin</fullName>
    </submittedName>
</protein>
<organism evidence="10 11">
    <name type="scientific">Leptobrachium leishanense</name>
    <name type="common">Leishan spiny toad</name>
    <dbReference type="NCBI Taxonomy" id="445787"/>
    <lineage>
        <taxon>Eukaryota</taxon>
        <taxon>Metazoa</taxon>
        <taxon>Chordata</taxon>
        <taxon>Craniata</taxon>
        <taxon>Vertebrata</taxon>
        <taxon>Euteleostomi</taxon>
        <taxon>Amphibia</taxon>
        <taxon>Batrachia</taxon>
        <taxon>Anura</taxon>
        <taxon>Pelobatoidea</taxon>
        <taxon>Megophryidae</taxon>
        <taxon>Leptobrachium</taxon>
    </lineage>
</organism>
<evidence type="ECO:0000256" key="4">
    <source>
        <dbReference type="ARBA" id="ARBA00023136"/>
    </source>
</evidence>
<reference evidence="10" key="1">
    <citation type="submission" date="2025-08" db="UniProtKB">
        <authorList>
            <consortium name="Ensembl"/>
        </authorList>
    </citation>
    <scope>IDENTIFICATION</scope>
</reference>
<keyword evidence="11" id="KW-1185">Reference proteome</keyword>
<evidence type="ECO:0000256" key="1">
    <source>
        <dbReference type="ARBA" id="ARBA00004370"/>
    </source>
</evidence>
<dbReference type="Ensembl" id="ENSLLET00000005560.1">
    <property type="protein sequence ID" value="ENSLLEP00000005322.1"/>
    <property type="gene ID" value="ENSLLEG00000003398.1"/>
</dbReference>
<dbReference type="OrthoDB" id="9932757at2759"/>
<dbReference type="InterPro" id="IPR036179">
    <property type="entry name" value="Ig-like_dom_sf"/>
</dbReference>
<evidence type="ECO:0000313" key="11">
    <source>
        <dbReference type="Proteomes" id="UP000694569"/>
    </source>
</evidence>
<dbReference type="GO" id="GO:0005912">
    <property type="term" value="C:adherens junction"/>
    <property type="evidence" value="ECO:0007669"/>
    <property type="project" value="TreeGrafter"/>
</dbReference>
<dbReference type="Proteomes" id="UP000694569">
    <property type="component" value="Unplaced"/>
</dbReference>
<dbReference type="GO" id="GO:0016020">
    <property type="term" value="C:membrane"/>
    <property type="evidence" value="ECO:0007669"/>
    <property type="project" value="UniProtKB-SubCell"/>
</dbReference>
<evidence type="ECO:0000313" key="10">
    <source>
        <dbReference type="Ensembl" id="ENSLLEP00000005322.1"/>
    </source>
</evidence>
<evidence type="ECO:0000256" key="6">
    <source>
        <dbReference type="ARBA" id="ARBA00023180"/>
    </source>
</evidence>
<keyword evidence="6" id="KW-0325">Glycoprotein</keyword>
<dbReference type="GO" id="GO:0007157">
    <property type="term" value="P:heterophilic cell-cell adhesion via plasma membrane cell adhesion molecules"/>
    <property type="evidence" value="ECO:0007669"/>
    <property type="project" value="TreeGrafter"/>
</dbReference>
<evidence type="ECO:0000256" key="7">
    <source>
        <dbReference type="SAM" id="MobiDB-lite"/>
    </source>
</evidence>
<dbReference type="SUPFAM" id="SSF48726">
    <property type="entry name" value="Immunoglobulin"/>
    <property type="match status" value="1"/>
</dbReference>
<dbReference type="InterPro" id="IPR007110">
    <property type="entry name" value="Ig-like_dom"/>
</dbReference>
<evidence type="ECO:0000256" key="8">
    <source>
        <dbReference type="SAM" id="Phobius"/>
    </source>
</evidence>
<evidence type="ECO:0000259" key="9">
    <source>
        <dbReference type="PROSITE" id="PS50835"/>
    </source>
</evidence>
<dbReference type="PROSITE" id="PS50835">
    <property type="entry name" value="IG_LIKE"/>
    <property type="match status" value="1"/>
</dbReference>
<keyword evidence="3" id="KW-0677">Repeat</keyword>
<keyword evidence="2" id="KW-0732">Signal</keyword>
<evidence type="ECO:0000256" key="3">
    <source>
        <dbReference type="ARBA" id="ARBA00022737"/>
    </source>
</evidence>
<proteinExistence type="predicted"/>
<dbReference type="PANTHER" id="PTHR23277:SF108">
    <property type="entry name" value="FASCICLIN-3"/>
    <property type="match status" value="1"/>
</dbReference>
<feature type="domain" description="Ig-like" evidence="9">
    <location>
        <begin position="131"/>
        <end position="230"/>
    </location>
</feature>
<dbReference type="CDD" id="cd00096">
    <property type="entry name" value="Ig"/>
    <property type="match status" value="1"/>
</dbReference>
<dbReference type="Gene3D" id="2.60.40.10">
    <property type="entry name" value="Immunoglobulins"/>
    <property type="match status" value="1"/>
</dbReference>
<reference evidence="10" key="2">
    <citation type="submission" date="2025-09" db="UniProtKB">
        <authorList>
            <consortium name="Ensembl"/>
        </authorList>
    </citation>
    <scope>IDENTIFICATION</scope>
</reference>
<sequence length="304" mass="35015">MQQGILDPDATDYPLQRNDESMSNYTMMKQRISLHGLAPKIIKRNIILDSPTLVKLECELLIDANDLQMNAVTWTHENESISKNKYIHNITENKWLTSYEFVATERNTIGTYACIFNFTKEVRAEFHIKAPTVKGENKPLVSYVKDSIVMKCDSSIYKPVNWIWYRANGIELEPLNLSLISLKYDLCHKNANETKLRILELSEEDSGTYICKAMFPFGEQEGRAQLNVLSYMVPLKIFFAIAAEVVILVSLIILYEMKTKKNRCEEDVIKDTEEESTNLKSEDSKNPEMSTTRQRKSDEDLCNS</sequence>
<dbReference type="Pfam" id="PF07679">
    <property type="entry name" value="I-set"/>
    <property type="match status" value="1"/>
</dbReference>
<keyword evidence="5" id="KW-1015">Disulfide bond</keyword>
<dbReference type="GeneTree" id="ENSGT00940000158944"/>
<feature type="region of interest" description="Disordered" evidence="7">
    <location>
        <begin position="266"/>
        <end position="304"/>
    </location>
</feature>
<keyword evidence="8" id="KW-0812">Transmembrane</keyword>
<feature type="transmembrane region" description="Helical" evidence="8">
    <location>
        <begin position="237"/>
        <end position="255"/>
    </location>
</feature>
<dbReference type="SMART" id="SM00409">
    <property type="entry name" value="IG"/>
    <property type="match status" value="1"/>
</dbReference>
<gene>
    <name evidence="10" type="primary">EMB</name>
</gene>
<dbReference type="GO" id="GO:0007156">
    <property type="term" value="P:homophilic cell adhesion via plasma membrane adhesion molecules"/>
    <property type="evidence" value="ECO:0007669"/>
    <property type="project" value="TreeGrafter"/>
</dbReference>
<dbReference type="PANTHER" id="PTHR23277">
    <property type="entry name" value="NECTIN-RELATED"/>
    <property type="match status" value="1"/>
</dbReference>
<evidence type="ECO:0000256" key="2">
    <source>
        <dbReference type="ARBA" id="ARBA00022729"/>
    </source>
</evidence>
<accession>A0A8C5P8U5</accession>
<comment type="subcellular location">
    <subcellularLocation>
        <location evidence="1">Membrane</location>
    </subcellularLocation>
</comment>
<dbReference type="InterPro" id="IPR013783">
    <property type="entry name" value="Ig-like_fold"/>
</dbReference>
<keyword evidence="4 8" id="KW-0472">Membrane</keyword>
<name>A0A8C5P8U5_9ANUR</name>
<dbReference type="InterPro" id="IPR051427">
    <property type="entry name" value="Nectin/Nectin-like"/>
</dbReference>
<dbReference type="AlphaFoldDB" id="A0A8C5P8U5"/>
<feature type="compositionally biased region" description="Basic and acidic residues" evidence="7">
    <location>
        <begin position="295"/>
        <end position="304"/>
    </location>
</feature>
<keyword evidence="8" id="KW-1133">Transmembrane helix</keyword>
<dbReference type="InterPro" id="IPR003599">
    <property type="entry name" value="Ig_sub"/>
</dbReference>
<evidence type="ECO:0000256" key="5">
    <source>
        <dbReference type="ARBA" id="ARBA00023157"/>
    </source>
</evidence>